<organism evidence="4 5">
    <name type="scientific">Fasciolopsis buskii</name>
    <dbReference type="NCBI Taxonomy" id="27845"/>
    <lineage>
        <taxon>Eukaryota</taxon>
        <taxon>Metazoa</taxon>
        <taxon>Spiralia</taxon>
        <taxon>Lophotrochozoa</taxon>
        <taxon>Platyhelminthes</taxon>
        <taxon>Trematoda</taxon>
        <taxon>Digenea</taxon>
        <taxon>Plagiorchiida</taxon>
        <taxon>Echinostomata</taxon>
        <taxon>Echinostomatoidea</taxon>
        <taxon>Fasciolidae</taxon>
        <taxon>Fasciolopsis</taxon>
    </lineage>
</organism>
<comment type="caution">
    <text evidence="4">The sequence shown here is derived from an EMBL/GenBank/DDBJ whole genome shotgun (WGS) entry which is preliminary data.</text>
</comment>
<dbReference type="GO" id="GO:0016491">
    <property type="term" value="F:oxidoreductase activity"/>
    <property type="evidence" value="ECO:0007669"/>
    <property type="project" value="UniProtKB-KW"/>
</dbReference>
<keyword evidence="1" id="KW-0847">Vitamin C</keyword>
<accession>A0A8E0VHG0</accession>
<dbReference type="GO" id="GO:0046872">
    <property type="term" value="F:metal ion binding"/>
    <property type="evidence" value="ECO:0007669"/>
    <property type="project" value="UniProtKB-KW"/>
</dbReference>
<feature type="domain" description="Fe2OG dioxygenase" evidence="3">
    <location>
        <begin position="217"/>
        <end position="336"/>
    </location>
</feature>
<dbReference type="AlphaFoldDB" id="A0A8E0VHG0"/>
<sequence length="401" mass="45627">MRWATCRCWCSQNIFIPQQKVHLSFMEYAEFVKSYSKLFSDLGYSKADLESAYKVAEAEHLRRKKLDVKELENKLSNLSNPFLCYKNSFLLKMEDFVEPFHRLSRLSNNVRVLTEDLLPLIKEFEGVNEVYEFPVFSTACLSRLNRELDRFRAQGGLTVQPNTMNRSGILLSEVPGSQSEHDGPTDIGGADVDIVSSLFCFGLQAVLSRLFPDVGHTIDSYRVFTVEYTGSGNINDDNPKDFDLSAHYDNSELTVNICLDLEPGVDCDIGGELFFCHASPNTNDPWDRDHDGFAQLINHHPGRAIVHRGSHIHGVLPFNRRSDLIHRRSLIIWLRSSVERSTRCPRCSKRPQLYPMKVWSHGNVVDCTSLSREAFENKDYVRAGFADGFLIPESDLACAVF</sequence>
<keyword evidence="2" id="KW-0408">Iron</keyword>
<evidence type="ECO:0000313" key="4">
    <source>
        <dbReference type="EMBL" id="KAA0188466.1"/>
    </source>
</evidence>
<evidence type="ECO:0000256" key="1">
    <source>
        <dbReference type="ARBA" id="ARBA00022896"/>
    </source>
</evidence>
<dbReference type="PANTHER" id="PTHR24014">
    <property type="entry name" value="2-OXOGLUTARATE AND IRON-DEPENDENT OXYGENASE DOMAIN-CONTAINING PROTEIN 2"/>
    <property type="match status" value="1"/>
</dbReference>
<dbReference type="InterPro" id="IPR005123">
    <property type="entry name" value="Oxoglu/Fe-dep_dioxygenase_dom"/>
</dbReference>
<dbReference type="PROSITE" id="PS51471">
    <property type="entry name" value="FE2OG_OXY"/>
    <property type="match status" value="1"/>
</dbReference>
<dbReference type="Proteomes" id="UP000728185">
    <property type="component" value="Unassembled WGS sequence"/>
</dbReference>
<keyword evidence="2" id="KW-0560">Oxidoreductase</keyword>
<dbReference type="PANTHER" id="PTHR24014:SF4">
    <property type="entry name" value="2-OXOGLUTARATE AND IRON-DEPENDENT OXYGENASE DOMAIN-CONTAINING PROTEIN 2"/>
    <property type="match status" value="1"/>
</dbReference>
<evidence type="ECO:0000256" key="2">
    <source>
        <dbReference type="RuleBase" id="RU003682"/>
    </source>
</evidence>
<evidence type="ECO:0000259" key="3">
    <source>
        <dbReference type="PROSITE" id="PS51471"/>
    </source>
</evidence>
<protein>
    <submittedName>
        <fullName evidence="4">2-oxoglutarate and iron-dependent oxygenase domain-containing protein 2</fullName>
    </submittedName>
</protein>
<gene>
    <name evidence="4" type="ORF">FBUS_05653</name>
</gene>
<reference evidence="4" key="1">
    <citation type="submission" date="2019-05" db="EMBL/GenBank/DDBJ databases">
        <title>Annotation for the trematode Fasciolopsis buski.</title>
        <authorList>
            <person name="Choi Y.-J."/>
        </authorList>
    </citation>
    <scope>NUCLEOTIDE SEQUENCE</scope>
    <source>
        <strain evidence="4">HT</strain>
        <tissue evidence="4">Whole worm</tissue>
    </source>
</reference>
<dbReference type="OrthoDB" id="1736837at2759"/>
<dbReference type="EMBL" id="LUCM01008401">
    <property type="protein sequence ID" value="KAA0188466.1"/>
    <property type="molecule type" value="Genomic_DNA"/>
</dbReference>
<dbReference type="GO" id="GO:0031418">
    <property type="term" value="F:L-ascorbic acid binding"/>
    <property type="evidence" value="ECO:0007669"/>
    <property type="project" value="UniProtKB-KW"/>
</dbReference>
<keyword evidence="5" id="KW-1185">Reference proteome</keyword>
<comment type="similarity">
    <text evidence="2">Belongs to the iron/ascorbate-dependent oxidoreductase family.</text>
</comment>
<name>A0A8E0VHG0_9TREM</name>
<keyword evidence="2" id="KW-0479">Metal-binding</keyword>
<evidence type="ECO:0000313" key="5">
    <source>
        <dbReference type="Proteomes" id="UP000728185"/>
    </source>
</evidence>
<proteinExistence type="inferred from homology"/>